<reference evidence="1 2" key="1">
    <citation type="submission" date="2024-01" db="EMBL/GenBank/DDBJ databases">
        <title>The complete chloroplast genome sequence of Lithospermum erythrorhizon: insights into the phylogenetic relationship among Boraginaceae species and the maternal lineages of purple gromwells.</title>
        <authorList>
            <person name="Okada T."/>
            <person name="Watanabe K."/>
        </authorList>
    </citation>
    <scope>NUCLEOTIDE SEQUENCE [LARGE SCALE GENOMIC DNA]</scope>
</reference>
<name>A0AAV3QLD7_LITER</name>
<gene>
    <name evidence="1" type="ORF">LIER_20419</name>
</gene>
<dbReference type="Proteomes" id="UP001454036">
    <property type="component" value="Unassembled WGS sequence"/>
</dbReference>
<proteinExistence type="predicted"/>
<organism evidence="1 2">
    <name type="scientific">Lithospermum erythrorhizon</name>
    <name type="common">Purple gromwell</name>
    <name type="synonym">Lithospermum officinale var. erythrorhizon</name>
    <dbReference type="NCBI Taxonomy" id="34254"/>
    <lineage>
        <taxon>Eukaryota</taxon>
        <taxon>Viridiplantae</taxon>
        <taxon>Streptophyta</taxon>
        <taxon>Embryophyta</taxon>
        <taxon>Tracheophyta</taxon>
        <taxon>Spermatophyta</taxon>
        <taxon>Magnoliopsida</taxon>
        <taxon>eudicotyledons</taxon>
        <taxon>Gunneridae</taxon>
        <taxon>Pentapetalae</taxon>
        <taxon>asterids</taxon>
        <taxon>lamiids</taxon>
        <taxon>Boraginales</taxon>
        <taxon>Boraginaceae</taxon>
        <taxon>Boraginoideae</taxon>
        <taxon>Lithospermeae</taxon>
        <taxon>Lithospermum</taxon>
    </lineage>
</organism>
<sequence length="90" mass="9978">MHMLIADVSGSLSLHLRLRLLHRLMKSAMGSSWRCLALVSSIMLTVCRVLKNQLRNSLSSCAQISMVSGSSLVYHSNAFPLSERMNCLTI</sequence>
<accession>A0AAV3QLD7</accession>
<dbReference type="AlphaFoldDB" id="A0AAV3QLD7"/>
<dbReference type="EMBL" id="BAABME010005182">
    <property type="protein sequence ID" value="GAA0164884.1"/>
    <property type="molecule type" value="Genomic_DNA"/>
</dbReference>
<keyword evidence="2" id="KW-1185">Reference proteome</keyword>
<evidence type="ECO:0000313" key="1">
    <source>
        <dbReference type="EMBL" id="GAA0164884.1"/>
    </source>
</evidence>
<comment type="caution">
    <text evidence="1">The sequence shown here is derived from an EMBL/GenBank/DDBJ whole genome shotgun (WGS) entry which is preliminary data.</text>
</comment>
<evidence type="ECO:0000313" key="2">
    <source>
        <dbReference type="Proteomes" id="UP001454036"/>
    </source>
</evidence>
<protein>
    <submittedName>
        <fullName evidence="1">Uncharacterized protein</fullName>
    </submittedName>
</protein>